<organism evidence="1 2">
    <name type="scientific">Fluviibacter phosphoraccumulans</name>
    <dbReference type="NCBI Taxonomy" id="1751046"/>
    <lineage>
        <taxon>Bacteria</taxon>
        <taxon>Pseudomonadati</taxon>
        <taxon>Pseudomonadota</taxon>
        <taxon>Betaproteobacteria</taxon>
        <taxon>Rhodocyclales</taxon>
        <taxon>Fluviibacteraceae</taxon>
        <taxon>Fluviibacter</taxon>
    </lineage>
</organism>
<evidence type="ECO:0000313" key="1">
    <source>
        <dbReference type="EMBL" id="BBU69892.1"/>
    </source>
</evidence>
<dbReference type="InterPro" id="IPR036265">
    <property type="entry name" value="HIT-like_sf"/>
</dbReference>
<reference evidence="2" key="1">
    <citation type="submission" date="2020-01" db="EMBL/GenBank/DDBJ databases">
        <title>Phosphoaccumulans saitamaens gen. nov., sp. nov., a polyphosphate accumulating bacterium isolated from surface river water.</title>
        <authorList>
            <person name="Watanabe K."/>
            <person name="Suda W."/>
        </authorList>
    </citation>
    <scope>NUCLEOTIDE SEQUENCE [LARGE SCALE GENOMIC DNA]</scope>
    <source>
        <strain evidence="2">ICHIAU1</strain>
    </source>
</reference>
<keyword evidence="2" id="KW-1185">Reference proteome</keyword>
<dbReference type="PROSITE" id="PS51084">
    <property type="entry name" value="HIT_2"/>
    <property type="match status" value="1"/>
</dbReference>
<proteinExistence type="predicted"/>
<dbReference type="InterPro" id="IPR011146">
    <property type="entry name" value="HIT-like"/>
</dbReference>
<dbReference type="RefSeq" id="WP_162049441.1">
    <property type="nucleotide sequence ID" value="NZ_AP019011.1"/>
</dbReference>
<dbReference type="GO" id="GO:0003824">
    <property type="term" value="F:catalytic activity"/>
    <property type="evidence" value="ECO:0007669"/>
    <property type="project" value="InterPro"/>
</dbReference>
<accession>A0A679IB27</accession>
<dbReference type="OrthoDB" id="9784774at2"/>
<evidence type="ECO:0000313" key="2">
    <source>
        <dbReference type="Proteomes" id="UP000463961"/>
    </source>
</evidence>
<name>A0A679IB27_9RHOO</name>
<gene>
    <name evidence="1" type="ORF">ICHIAU1_21750</name>
</gene>
<dbReference type="SUPFAM" id="SSF54197">
    <property type="entry name" value="HIT-like"/>
    <property type="match status" value="1"/>
</dbReference>
<protein>
    <submittedName>
        <fullName evidence="1">Histidine triad nucleotide-binding protein</fullName>
    </submittedName>
</protein>
<dbReference type="EMBL" id="AP022345">
    <property type="protein sequence ID" value="BBU69892.1"/>
    <property type="molecule type" value="Genomic_DNA"/>
</dbReference>
<dbReference type="CDD" id="cd01276">
    <property type="entry name" value="PKCI_related"/>
    <property type="match status" value="1"/>
</dbReference>
<dbReference type="Proteomes" id="UP000463961">
    <property type="component" value="Chromosome"/>
</dbReference>
<dbReference type="Gene3D" id="3.30.428.10">
    <property type="entry name" value="HIT-like"/>
    <property type="match status" value="1"/>
</dbReference>
<dbReference type="AlphaFoldDB" id="A0A679IB27"/>
<dbReference type="PRINTS" id="PR00332">
    <property type="entry name" value="HISTRIAD"/>
</dbReference>
<dbReference type="Pfam" id="PF01230">
    <property type="entry name" value="HIT"/>
    <property type="match status" value="1"/>
</dbReference>
<sequence>MSENCIFCKIVAGQIPSKKVYEDELVYAFHDISPQRPVHILVIPKHHLTSLQQATPADEPALGRILSVANQLATKAGSPGGFRVIINNGDIGCQEVQHLHAHIVGGDQPVGPILKHLD</sequence>
<dbReference type="PANTHER" id="PTHR23089">
    <property type="entry name" value="HISTIDINE TRIAD HIT PROTEIN"/>
    <property type="match status" value="1"/>
</dbReference>
<dbReference type="InterPro" id="IPR001310">
    <property type="entry name" value="Histidine_triad_HIT"/>
</dbReference>